<dbReference type="GO" id="GO:0045735">
    <property type="term" value="F:nutrient reservoir activity"/>
    <property type="evidence" value="ECO:0007669"/>
    <property type="project" value="UniProtKB-KW"/>
</dbReference>
<dbReference type="Gene3D" id="1.20.1370.10">
    <property type="entry name" value="Hemocyanin, N-terminal domain"/>
    <property type="match status" value="1"/>
</dbReference>
<dbReference type="PROSITE" id="PS00210">
    <property type="entry name" value="HEMOCYANIN_2"/>
    <property type="match status" value="1"/>
</dbReference>
<dbReference type="GO" id="GO:0005615">
    <property type="term" value="C:extracellular space"/>
    <property type="evidence" value="ECO:0007669"/>
    <property type="project" value="UniProtKB-ARBA"/>
</dbReference>
<evidence type="ECO:0000259" key="3">
    <source>
        <dbReference type="Pfam" id="PF00372"/>
    </source>
</evidence>
<dbReference type="EMBL" id="JAIFRP010000010">
    <property type="protein sequence ID" value="KAK2586860.1"/>
    <property type="molecule type" value="Genomic_DNA"/>
</dbReference>
<feature type="domain" description="Hemocyanin C-terminal" evidence="5">
    <location>
        <begin position="434"/>
        <end position="669"/>
    </location>
</feature>
<dbReference type="Gene3D" id="2.60.40.1520">
    <property type="entry name" value="Hemocyanin, C-terminal domain"/>
    <property type="match status" value="1"/>
</dbReference>
<name>A0AAD9RVT6_9HYME</name>
<dbReference type="SUPFAM" id="SSF81296">
    <property type="entry name" value="E set domains"/>
    <property type="match status" value="1"/>
</dbReference>
<proteinExistence type="predicted"/>
<protein>
    <submittedName>
        <fullName evidence="6">Uncharacterized protein</fullName>
    </submittedName>
</protein>
<keyword evidence="1" id="KW-0758">Storage protein</keyword>
<dbReference type="AlphaFoldDB" id="A0AAD9RVT6"/>
<evidence type="ECO:0000259" key="5">
    <source>
        <dbReference type="Pfam" id="PF03723"/>
    </source>
</evidence>
<evidence type="ECO:0000256" key="1">
    <source>
        <dbReference type="ARBA" id="ARBA00022761"/>
    </source>
</evidence>
<dbReference type="Gene3D" id="1.10.1280.10">
    <property type="entry name" value="Di-copper center containing domain from catechol oxidase"/>
    <property type="match status" value="1"/>
</dbReference>
<dbReference type="Pfam" id="PF03722">
    <property type="entry name" value="Hemocyanin_N"/>
    <property type="match status" value="1"/>
</dbReference>
<dbReference type="Pfam" id="PF03723">
    <property type="entry name" value="Hemocyanin_C"/>
    <property type="match status" value="1"/>
</dbReference>
<organism evidence="6 7">
    <name type="scientific">Odynerus spinipes</name>
    <dbReference type="NCBI Taxonomy" id="1348599"/>
    <lineage>
        <taxon>Eukaryota</taxon>
        <taxon>Metazoa</taxon>
        <taxon>Ecdysozoa</taxon>
        <taxon>Arthropoda</taxon>
        <taxon>Hexapoda</taxon>
        <taxon>Insecta</taxon>
        <taxon>Pterygota</taxon>
        <taxon>Neoptera</taxon>
        <taxon>Endopterygota</taxon>
        <taxon>Hymenoptera</taxon>
        <taxon>Apocrita</taxon>
        <taxon>Aculeata</taxon>
        <taxon>Vespoidea</taxon>
        <taxon>Vespidae</taxon>
        <taxon>Eumeninae</taxon>
        <taxon>Odynerus</taxon>
    </lineage>
</organism>
<accession>A0AAD9RVT6</accession>
<dbReference type="PANTHER" id="PTHR11511">
    <property type="entry name" value="LARVAL STORAGE PROTEIN/PHENOLOXIDASE"/>
    <property type="match status" value="1"/>
</dbReference>
<dbReference type="InterPro" id="IPR014756">
    <property type="entry name" value="Ig_E-set"/>
</dbReference>
<dbReference type="PANTHER" id="PTHR11511:SF5">
    <property type="entry name" value="FAT-BODY PROTEIN 1-RELATED"/>
    <property type="match status" value="1"/>
</dbReference>
<gene>
    <name evidence="6" type="ORF">KPH14_009798</name>
</gene>
<feature type="domain" description="Hemocyanin middle" evidence="3">
    <location>
        <begin position="158"/>
        <end position="423"/>
    </location>
</feature>
<keyword evidence="7" id="KW-1185">Reference proteome</keyword>
<feature type="domain" description="Hemocyanin N-terminal" evidence="4">
    <location>
        <begin position="30"/>
        <end position="152"/>
    </location>
</feature>
<dbReference type="InterPro" id="IPR005203">
    <property type="entry name" value="Hemocyanin_C"/>
</dbReference>
<reference evidence="6" key="2">
    <citation type="journal article" date="2023" name="Commun. Biol.">
        <title>Intrasexual cuticular hydrocarbon dimorphism in a wasp sheds light on hydrocarbon biosynthesis genes in Hymenoptera.</title>
        <authorList>
            <person name="Moris V.C."/>
            <person name="Podsiadlowski L."/>
            <person name="Martin S."/>
            <person name="Oeyen J.P."/>
            <person name="Donath A."/>
            <person name="Petersen M."/>
            <person name="Wilbrandt J."/>
            <person name="Misof B."/>
            <person name="Liedtke D."/>
            <person name="Thamm M."/>
            <person name="Scheiner R."/>
            <person name="Schmitt T."/>
            <person name="Niehuis O."/>
        </authorList>
    </citation>
    <scope>NUCLEOTIDE SEQUENCE</scope>
    <source>
        <strain evidence="6">GBR_01_08_01A</strain>
    </source>
</reference>
<reference evidence="6" key="1">
    <citation type="submission" date="2021-08" db="EMBL/GenBank/DDBJ databases">
        <authorList>
            <person name="Misof B."/>
            <person name="Oliver O."/>
            <person name="Podsiadlowski L."/>
            <person name="Donath A."/>
            <person name="Peters R."/>
            <person name="Mayer C."/>
            <person name="Rust J."/>
            <person name="Gunkel S."/>
            <person name="Lesny P."/>
            <person name="Martin S."/>
            <person name="Oeyen J.P."/>
            <person name="Petersen M."/>
            <person name="Panagiotis P."/>
            <person name="Wilbrandt J."/>
            <person name="Tanja T."/>
        </authorList>
    </citation>
    <scope>NUCLEOTIDE SEQUENCE</scope>
    <source>
        <strain evidence="6">GBR_01_08_01A</strain>
        <tissue evidence="6">Thorax + abdomen</tissue>
    </source>
</reference>
<dbReference type="InterPro" id="IPR005204">
    <property type="entry name" value="Hemocyanin_N"/>
</dbReference>
<dbReference type="InterPro" id="IPR037020">
    <property type="entry name" value="Hemocyanin_C_sf"/>
</dbReference>
<dbReference type="PRINTS" id="PR00187">
    <property type="entry name" value="HAEMOCYANIN"/>
</dbReference>
<evidence type="ECO:0000259" key="4">
    <source>
        <dbReference type="Pfam" id="PF03722"/>
    </source>
</evidence>
<evidence type="ECO:0000313" key="7">
    <source>
        <dbReference type="Proteomes" id="UP001258017"/>
    </source>
</evidence>
<dbReference type="InterPro" id="IPR036697">
    <property type="entry name" value="Hemocyanin_N_sf"/>
</dbReference>
<dbReference type="InterPro" id="IPR000896">
    <property type="entry name" value="Hemocyanin/hexamerin_mid_dom"/>
</dbReference>
<sequence>MLKEVLFLVLAALCLSDAISIKSHTADMEFSQKQKKIYELLMYVKQNVLTDAEFYTVGRNYDIETNIDMYTDKNVVQEFLYWYRHDPLNRDAIFSPFYEEHRNEMILLFKLFYSAKDFQIFYKTAAWARIHLHDSLFTSAFYVAVFYRPDCKYIQLMPPYEVYPHLFFDSNVIQEAHRIKMTRGLTTSGIDHVDSYMIYNNFTDRSFNNEEYKLDYFMEDFGLNSFYYYFRQIFPSWMSSKEYNLPQEIRGSFYLYIHQQLIARYFLERMSNGLGEIEDFDWQKPFYPGFYSSLMYSNGVVMPQRKSYSTIPFYKFGCLKEIESLELRFMNAIDSGYVLDRNGKFVSIYTPDGLNILGNIIEGNADTYNSRYYGMYEFLARNILGYHIDFVNKNKVVPTAMHLYSTSMRDPAFYRLFNRISEFMYRFKQYAPAYTQTDLIFPGVKIESVNMEKLWTYFDYCDATINNAVYVENFKEGSSLRIKARRPCLNYKRFTYHLNVNSDKDTKAVLRIFLGPAFEGMSEDVNYLQKYYKYFVEMDRFVVPLKPGMNNIERQSSDSAFTMSDMISSDVFYKKLSKAVSGSEPLTYYEKLFGYPERLTLPKGKPEGMKFKMFFYLSPYDESKVQDIELPIFGKLMYDGKPCGFPLDRPTFTWKFFTPNMFFQDVFIYNSMDTEKFTKY</sequence>
<comment type="caution">
    <text evidence="6">The sequence shown here is derived from an EMBL/GenBank/DDBJ whole genome shotgun (WGS) entry which is preliminary data.</text>
</comment>
<feature type="chain" id="PRO_5042109213" evidence="2">
    <location>
        <begin position="19"/>
        <end position="680"/>
    </location>
</feature>
<dbReference type="Pfam" id="PF00372">
    <property type="entry name" value="Hemocyanin_M"/>
    <property type="match status" value="1"/>
</dbReference>
<dbReference type="InterPro" id="IPR008922">
    <property type="entry name" value="Di-copper_centre_dom_sf"/>
</dbReference>
<evidence type="ECO:0000256" key="2">
    <source>
        <dbReference type="SAM" id="SignalP"/>
    </source>
</evidence>
<dbReference type="SUPFAM" id="SSF48056">
    <property type="entry name" value="Di-copper centre-containing domain"/>
    <property type="match status" value="1"/>
</dbReference>
<dbReference type="InterPro" id="IPR013788">
    <property type="entry name" value="Hemocyanin/hexamerin"/>
</dbReference>
<keyword evidence="2" id="KW-0732">Signal</keyword>
<dbReference type="Proteomes" id="UP001258017">
    <property type="component" value="Unassembled WGS sequence"/>
</dbReference>
<feature type="signal peptide" evidence="2">
    <location>
        <begin position="1"/>
        <end position="18"/>
    </location>
</feature>
<dbReference type="SUPFAM" id="SSF48050">
    <property type="entry name" value="Hemocyanin, N-terminal domain"/>
    <property type="match status" value="1"/>
</dbReference>
<evidence type="ECO:0000313" key="6">
    <source>
        <dbReference type="EMBL" id="KAK2586860.1"/>
    </source>
</evidence>